<organism evidence="1 2">
    <name type="scientific">Syntrophotalea carbinolica (strain DSM 2380 / NBRC 103641 / GraBd1)</name>
    <name type="common">Pelobacter carbinolicus</name>
    <dbReference type="NCBI Taxonomy" id="338963"/>
    <lineage>
        <taxon>Bacteria</taxon>
        <taxon>Pseudomonadati</taxon>
        <taxon>Thermodesulfobacteriota</taxon>
        <taxon>Desulfuromonadia</taxon>
        <taxon>Desulfuromonadales</taxon>
        <taxon>Syntrophotaleaceae</taxon>
        <taxon>Syntrophotalea</taxon>
    </lineage>
</organism>
<dbReference type="KEGG" id="pca:Pcar_3462"/>
<dbReference type="AlphaFoldDB" id="J9UA05"/>
<dbReference type="Proteomes" id="UP000002534">
    <property type="component" value="Chromosome"/>
</dbReference>
<evidence type="ECO:0000313" key="2">
    <source>
        <dbReference type="Proteomes" id="UP000002534"/>
    </source>
</evidence>
<gene>
    <name evidence="1" type="ordered locus">Pcar_3462</name>
</gene>
<dbReference type="EMBL" id="CP000142">
    <property type="protein sequence ID" value="AFR67612.1"/>
    <property type="molecule type" value="Genomic_DNA"/>
</dbReference>
<name>J9UA05_SYNC1</name>
<proteinExistence type="predicted"/>
<protein>
    <submittedName>
        <fullName evidence="1">Uncharacterized protein</fullName>
    </submittedName>
</protein>
<reference evidence="1 2" key="2">
    <citation type="journal article" date="2012" name="BMC Genomics">
        <title>The genome of Pelobacter carbinolicus reveals surprising metabolic capabilities and physiological features.</title>
        <authorList>
            <person name="Aklujkar M."/>
            <person name="Haveman S.A."/>
            <person name="Didonato R.Jr."/>
            <person name="Chertkov O."/>
            <person name="Han C.S."/>
            <person name="Land M.L."/>
            <person name="Brown P."/>
            <person name="Lovley D.R."/>
        </authorList>
    </citation>
    <scope>NUCLEOTIDE SEQUENCE [LARGE SCALE GENOMIC DNA]</scope>
    <source>
        <strain evidence="2">DSM 2380 / NBRC 103641 / GraBd1</strain>
    </source>
</reference>
<evidence type="ECO:0000313" key="1">
    <source>
        <dbReference type="EMBL" id="AFR67612.1"/>
    </source>
</evidence>
<sequence length="74" mass="7768">MLPQALTVVLAKCPCQLPSSLTGAGFVVVFLPQGYGKLSLRCTSTLDEMTNILIGASIATGHGEPARLRVGRLK</sequence>
<dbReference type="STRING" id="338963.Pcar_3462"/>
<dbReference type="HOGENOM" id="CLU_2684537_0_0_7"/>
<keyword evidence="2" id="KW-1185">Reference proteome</keyword>
<accession>J9UA05</accession>
<reference evidence="2" key="1">
    <citation type="submission" date="2005-10" db="EMBL/GenBank/DDBJ databases">
        <title>Complete sequence of Pelobacter carbinolicus DSM 2380.</title>
        <authorList>
            <person name="Copeland A."/>
            <person name="Lucas S."/>
            <person name="Lapidus A."/>
            <person name="Barry K."/>
            <person name="Detter J.C."/>
            <person name="Glavina T."/>
            <person name="Hammon N."/>
            <person name="Israni S."/>
            <person name="Pitluck S."/>
            <person name="Chertkov O."/>
            <person name="Schmutz J."/>
            <person name="Larimer F."/>
            <person name="Land M."/>
            <person name="Kyrpides N."/>
            <person name="Ivanova N."/>
            <person name="Richardson P."/>
        </authorList>
    </citation>
    <scope>NUCLEOTIDE SEQUENCE [LARGE SCALE GENOMIC DNA]</scope>
    <source>
        <strain evidence="2">DSM 2380 / NBRC 103641 / GraBd1</strain>
    </source>
</reference>